<evidence type="ECO:0000313" key="1">
    <source>
        <dbReference type="EMBL" id="KKN58770.1"/>
    </source>
</evidence>
<dbReference type="EMBL" id="LAZR01000748">
    <property type="protein sequence ID" value="KKN58770.1"/>
    <property type="molecule type" value="Genomic_DNA"/>
</dbReference>
<accession>A0A0F9RQP2</accession>
<dbReference type="AlphaFoldDB" id="A0A0F9RQP2"/>
<proteinExistence type="predicted"/>
<protein>
    <submittedName>
        <fullName evidence="1">Uncharacterized protein</fullName>
    </submittedName>
</protein>
<gene>
    <name evidence="1" type="ORF">LCGC14_0548650</name>
</gene>
<organism evidence="1">
    <name type="scientific">marine sediment metagenome</name>
    <dbReference type="NCBI Taxonomy" id="412755"/>
    <lineage>
        <taxon>unclassified sequences</taxon>
        <taxon>metagenomes</taxon>
        <taxon>ecological metagenomes</taxon>
    </lineage>
</organism>
<name>A0A0F9RQP2_9ZZZZ</name>
<sequence>MVEVTKDPEIYSMLIKGFVRQLRQAEYLVETLAICGIISDYVEKWALAMKLKSEMGLTETK</sequence>
<comment type="caution">
    <text evidence="1">The sequence shown here is derived from an EMBL/GenBank/DDBJ whole genome shotgun (WGS) entry which is preliminary data.</text>
</comment>
<reference evidence="1" key="1">
    <citation type="journal article" date="2015" name="Nature">
        <title>Complex archaea that bridge the gap between prokaryotes and eukaryotes.</title>
        <authorList>
            <person name="Spang A."/>
            <person name="Saw J.H."/>
            <person name="Jorgensen S.L."/>
            <person name="Zaremba-Niedzwiedzka K."/>
            <person name="Martijn J."/>
            <person name="Lind A.E."/>
            <person name="van Eijk R."/>
            <person name="Schleper C."/>
            <person name="Guy L."/>
            <person name="Ettema T.J."/>
        </authorList>
    </citation>
    <scope>NUCLEOTIDE SEQUENCE</scope>
</reference>